<accession>A0A0D2DVZ9</accession>
<dbReference type="GO" id="GO:0003700">
    <property type="term" value="F:DNA-binding transcription factor activity"/>
    <property type="evidence" value="ECO:0007669"/>
    <property type="project" value="TreeGrafter"/>
</dbReference>
<proteinExistence type="predicted"/>
<sequence>MSNVQSTRFAEADADGSQVIANRANAGAVRRLVDFDFVDEPHPRQDGKVAEAHSSETRPSCAGQELLHVLPTNTISRNVPPEAFNEYPVASPIRPLEAREVTSIFSTRKSAELVRYFIDRCACFFDFSDVDRHFAYVVPLLARRNATLANAMLALAARHRSRTSDFDPYTADRYYHACLQTLIPRLGETAAARDDELLAAVVVLRLLEEMDVPIFGSDPQKHLFGTQAIINASQAQSPSPVTPLRKACYWAAFRQEIFMSLSFQRPFKLRLPEAPPDSCDDWSWTLKATYQCGKVQQFVFGEECASLVGHRQLMGEVELWKTTRPTAFDPIYQDVGCGDSFPHVYLHMDCHVMGWQYITLAHLLLVAHQPLPRVGPLHRQTMMEVQYIVREDVRLLCGIARSNPQNPSAKLVACMAIALFGDRFEFRSEQYLLRDLLVDTEASTGWPTSMARAQLEGVWNWTHDDSQASHGAAPSTEP</sequence>
<dbReference type="Proteomes" id="UP000054266">
    <property type="component" value="Unassembled WGS sequence"/>
</dbReference>
<dbReference type="PANTHER" id="PTHR37534">
    <property type="entry name" value="TRANSCRIPTIONAL ACTIVATOR PROTEIN UGA3"/>
    <property type="match status" value="1"/>
</dbReference>
<evidence type="ECO:0000256" key="1">
    <source>
        <dbReference type="ARBA" id="ARBA00004123"/>
    </source>
</evidence>
<organism evidence="3 4">
    <name type="scientific">Phialophora macrospora</name>
    <dbReference type="NCBI Taxonomy" id="1851006"/>
    <lineage>
        <taxon>Eukaryota</taxon>
        <taxon>Fungi</taxon>
        <taxon>Dikarya</taxon>
        <taxon>Ascomycota</taxon>
        <taxon>Pezizomycotina</taxon>
        <taxon>Eurotiomycetes</taxon>
        <taxon>Chaetothyriomycetidae</taxon>
        <taxon>Chaetothyriales</taxon>
        <taxon>Herpotrichiellaceae</taxon>
        <taxon>Phialophora</taxon>
    </lineage>
</organism>
<evidence type="ECO:0000313" key="4">
    <source>
        <dbReference type="Proteomes" id="UP000054266"/>
    </source>
</evidence>
<name>A0A0D2DVZ9_9EURO</name>
<dbReference type="InterPro" id="IPR021858">
    <property type="entry name" value="Fun_TF"/>
</dbReference>
<dbReference type="STRING" id="5601.A0A0D2DVZ9"/>
<evidence type="ECO:0000256" key="2">
    <source>
        <dbReference type="ARBA" id="ARBA00023242"/>
    </source>
</evidence>
<evidence type="ECO:0000313" key="3">
    <source>
        <dbReference type="EMBL" id="KIW66297.1"/>
    </source>
</evidence>
<evidence type="ECO:0008006" key="5">
    <source>
        <dbReference type="Google" id="ProtNLM"/>
    </source>
</evidence>
<dbReference type="GO" id="GO:0000976">
    <property type="term" value="F:transcription cis-regulatory region binding"/>
    <property type="evidence" value="ECO:0007669"/>
    <property type="project" value="TreeGrafter"/>
</dbReference>
<dbReference type="Pfam" id="PF11951">
    <property type="entry name" value="Fungal_trans_2"/>
    <property type="match status" value="1"/>
</dbReference>
<keyword evidence="2" id="KW-0539">Nucleus</keyword>
<dbReference type="AlphaFoldDB" id="A0A0D2DVZ9"/>
<dbReference type="EMBL" id="KN846960">
    <property type="protein sequence ID" value="KIW66297.1"/>
    <property type="molecule type" value="Genomic_DNA"/>
</dbReference>
<dbReference type="HOGENOM" id="CLU_008719_1_3_1"/>
<reference evidence="3 4" key="1">
    <citation type="submission" date="2015-01" db="EMBL/GenBank/DDBJ databases">
        <title>The Genome Sequence of Capronia semiimmersa CBS27337.</title>
        <authorList>
            <consortium name="The Broad Institute Genomics Platform"/>
            <person name="Cuomo C."/>
            <person name="de Hoog S."/>
            <person name="Gorbushina A."/>
            <person name="Stielow B."/>
            <person name="Teixiera M."/>
            <person name="Abouelleil A."/>
            <person name="Chapman S.B."/>
            <person name="Priest M."/>
            <person name="Young S.K."/>
            <person name="Wortman J."/>
            <person name="Nusbaum C."/>
            <person name="Birren B."/>
        </authorList>
    </citation>
    <scope>NUCLEOTIDE SEQUENCE [LARGE SCALE GENOMIC DNA]</scope>
    <source>
        <strain evidence="3 4">CBS 27337</strain>
    </source>
</reference>
<dbReference type="PANTHER" id="PTHR37534:SF2">
    <property type="entry name" value="N-ACETYLTRANSFERASE DOMAIN-CONTAINING PROTEIN"/>
    <property type="match status" value="1"/>
</dbReference>
<gene>
    <name evidence="3" type="ORF">PV04_08494</name>
</gene>
<keyword evidence="4" id="KW-1185">Reference proteome</keyword>
<dbReference type="GO" id="GO:0045944">
    <property type="term" value="P:positive regulation of transcription by RNA polymerase II"/>
    <property type="evidence" value="ECO:0007669"/>
    <property type="project" value="TreeGrafter"/>
</dbReference>
<protein>
    <recommendedName>
        <fullName evidence="5">Transcription factor domain-containing protein</fullName>
    </recommendedName>
</protein>
<dbReference type="GO" id="GO:0005634">
    <property type="term" value="C:nucleus"/>
    <property type="evidence" value="ECO:0007669"/>
    <property type="project" value="UniProtKB-SubCell"/>
</dbReference>
<comment type="subcellular location">
    <subcellularLocation>
        <location evidence="1">Nucleus</location>
    </subcellularLocation>
</comment>